<feature type="domain" description="Chitin-binding type-2" evidence="2">
    <location>
        <begin position="82"/>
        <end position="141"/>
    </location>
</feature>
<dbReference type="PROSITE" id="PS50940">
    <property type="entry name" value="CHIT_BIND_II"/>
    <property type="match status" value="2"/>
</dbReference>
<reference evidence="3 4" key="1">
    <citation type="journal article" date="2017" name="Nat. Ecol. Evol.">
        <title>Scallop genome provides insights into evolution of bilaterian karyotype and development.</title>
        <authorList>
            <person name="Wang S."/>
            <person name="Zhang J."/>
            <person name="Jiao W."/>
            <person name="Li J."/>
            <person name="Xun X."/>
            <person name="Sun Y."/>
            <person name="Guo X."/>
            <person name="Huan P."/>
            <person name="Dong B."/>
            <person name="Zhang L."/>
            <person name="Hu X."/>
            <person name="Sun X."/>
            <person name="Wang J."/>
            <person name="Zhao C."/>
            <person name="Wang Y."/>
            <person name="Wang D."/>
            <person name="Huang X."/>
            <person name="Wang R."/>
            <person name="Lv J."/>
            <person name="Li Y."/>
            <person name="Zhang Z."/>
            <person name="Liu B."/>
            <person name="Lu W."/>
            <person name="Hui Y."/>
            <person name="Liang J."/>
            <person name="Zhou Z."/>
            <person name="Hou R."/>
            <person name="Li X."/>
            <person name="Liu Y."/>
            <person name="Li H."/>
            <person name="Ning X."/>
            <person name="Lin Y."/>
            <person name="Zhao L."/>
            <person name="Xing Q."/>
            <person name="Dou J."/>
            <person name="Li Y."/>
            <person name="Mao J."/>
            <person name="Guo H."/>
            <person name="Dou H."/>
            <person name="Li T."/>
            <person name="Mu C."/>
            <person name="Jiang W."/>
            <person name="Fu Q."/>
            <person name="Fu X."/>
            <person name="Miao Y."/>
            <person name="Liu J."/>
            <person name="Yu Q."/>
            <person name="Li R."/>
            <person name="Liao H."/>
            <person name="Li X."/>
            <person name="Kong Y."/>
            <person name="Jiang Z."/>
            <person name="Chourrout D."/>
            <person name="Li R."/>
            <person name="Bao Z."/>
        </authorList>
    </citation>
    <scope>NUCLEOTIDE SEQUENCE [LARGE SCALE GENOMIC DNA]</scope>
    <source>
        <strain evidence="3 4">PY_sf001</strain>
    </source>
</reference>
<dbReference type="Gene3D" id="2.170.140.10">
    <property type="entry name" value="Chitin binding domain"/>
    <property type="match status" value="1"/>
</dbReference>
<dbReference type="GO" id="GO:0005576">
    <property type="term" value="C:extracellular region"/>
    <property type="evidence" value="ECO:0007669"/>
    <property type="project" value="InterPro"/>
</dbReference>
<keyword evidence="4" id="KW-1185">Reference proteome</keyword>
<keyword evidence="1" id="KW-0732">Signal</keyword>
<protein>
    <recommendedName>
        <fullName evidence="2">Chitin-binding type-2 domain-containing protein</fullName>
    </recommendedName>
</protein>
<proteinExistence type="predicted"/>
<dbReference type="Proteomes" id="UP000242188">
    <property type="component" value="Unassembled WGS sequence"/>
</dbReference>
<accession>A0A210Q2K1</accession>
<dbReference type="Pfam" id="PF01607">
    <property type="entry name" value="CBM_14"/>
    <property type="match status" value="1"/>
</dbReference>
<dbReference type="OrthoDB" id="6020543at2759"/>
<sequence length="227" mass="25424">MENLIVLVMGAIVLTEARQICDGNVGVQWRGDPKDCSVFYMCVGDVMSQFRCSKGTVVDVYSKRCVKEGSAQDRCTYVTQNISTCQGGQTNLGVMSSCAKYIDCITSRRTGIVTERECLYPQLYDQVSGECRQPETVICGDRPEPKEPCDYDANKCKTAHCIPCRLRMPSCQGYPDGPNVWSGRERSPYYVVCKNDRVIFQNKCSGGKPQRFDPVLKKCVEYTPIIV</sequence>
<evidence type="ECO:0000256" key="1">
    <source>
        <dbReference type="SAM" id="SignalP"/>
    </source>
</evidence>
<evidence type="ECO:0000259" key="2">
    <source>
        <dbReference type="PROSITE" id="PS50940"/>
    </source>
</evidence>
<dbReference type="EMBL" id="NEDP02005189">
    <property type="protein sequence ID" value="OWF42971.1"/>
    <property type="molecule type" value="Genomic_DNA"/>
</dbReference>
<dbReference type="InterPro" id="IPR036508">
    <property type="entry name" value="Chitin-bd_dom_sf"/>
</dbReference>
<dbReference type="GO" id="GO:0008061">
    <property type="term" value="F:chitin binding"/>
    <property type="evidence" value="ECO:0007669"/>
    <property type="project" value="InterPro"/>
</dbReference>
<evidence type="ECO:0000313" key="4">
    <source>
        <dbReference type="Proteomes" id="UP000242188"/>
    </source>
</evidence>
<evidence type="ECO:0000313" key="3">
    <source>
        <dbReference type="EMBL" id="OWF42971.1"/>
    </source>
</evidence>
<gene>
    <name evidence="3" type="ORF">KP79_PYT12120</name>
</gene>
<name>A0A210Q2K1_MIZYE</name>
<feature type="signal peptide" evidence="1">
    <location>
        <begin position="1"/>
        <end position="17"/>
    </location>
</feature>
<feature type="chain" id="PRO_5012623046" description="Chitin-binding type-2 domain-containing protein" evidence="1">
    <location>
        <begin position="18"/>
        <end position="227"/>
    </location>
</feature>
<dbReference type="InterPro" id="IPR002557">
    <property type="entry name" value="Chitin-bd_dom"/>
</dbReference>
<dbReference type="SUPFAM" id="SSF57625">
    <property type="entry name" value="Invertebrate chitin-binding proteins"/>
    <property type="match status" value="2"/>
</dbReference>
<dbReference type="SMART" id="SM00494">
    <property type="entry name" value="ChtBD2"/>
    <property type="match status" value="3"/>
</dbReference>
<comment type="caution">
    <text evidence="3">The sequence shown here is derived from an EMBL/GenBank/DDBJ whole genome shotgun (WGS) entry which is preliminary data.</text>
</comment>
<dbReference type="AlphaFoldDB" id="A0A210Q2K1"/>
<organism evidence="3 4">
    <name type="scientific">Mizuhopecten yessoensis</name>
    <name type="common">Japanese scallop</name>
    <name type="synonym">Patinopecten yessoensis</name>
    <dbReference type="NCBI Taxonomy" id="6573"/>
    <lineage>
        <taxon>Eukaryota</taxon>
        <taxon>Metazoa</taxon>
        <taxon>Spiralia</taxon>
        <taxon>Lophotrochozoa</taxon>
        <taxon>Mollusca</taxon>
        <taxon>Bivalvia</taxon>
        <taxon>Autobranchia</taxon>
        <taxon>Pteriomorphia</taxon>
        <taxon>Pectinida</taxon>
        <taxon>Pectinoidea</taxon>
        <taxon>Pectinidae</taxon>
        <taxon>Mizuhopecten</taxon>
    </lineage>
</organism>
<feature type="domain" description="Chitin-binding type-2" evidence="2">
    <location>
        <begin position="18"/>
        <end position="77"/>
    </location>
</feature>